<dbReference type="SMART" id="SM00717">
    <property type="entry name" value="SANT"/>
    <property type="match status" value="1"/>
</dbReference>
<dbReference type="InterPro" id="IPR055141">
    <property type="entry name" value="TADA2A_B-like_dom"/>
</dbReference>
<dbReference type="Pfam" id="PF00249">
    <property type="entry name" value="Myb_DNA-binding"/>
    <property type="match status" value="1"/>
</dbReference>
<gene>
    <name evidence="15" type="ORF">BEMITA_LOCUS2256</name>
</gene>
<reference evidence="15" key="1">
    <citation type="submission" date="2021-12" db="EMBL/GenBank/DDBJ databases">
        <authorList>
            <person name="King R."/>
        </authorList>
    </citation>
    <scope>NUCLEOTIDE SEQUENCE</scope>
</reference>
<evidence type="ECO:0000256" key="6">
    <source>
        <dbReference type="ARBA" id="ARBA00023163"/>
    </source>
</evidence>
<dbReference type="PROSITE" id="PS51294">
    <property type="entry name" value="HTH_MYB"/>
    <property type="match status" value="1"/>
</dbReference>
<proteinExistence type="predicted"/>
<dbReference type="GO" id="GO:0070461">
    <property type="term" value="C:SAGA-type complex"/>
    <property type="evidence" value="ECO:0007669"/>
    <property type="project" value="TreeGrafter"/>
</dbReference>
<dbReference type="GO" id="GO:0003682">
    <property type="term" value="F:chromatin binding"/>
    <property type="evidence" value="ECO:0007669"/>
    <property type="project" value="TreeGrafter"/>
</dbReference>
<dbReference type="KEGG" id="btab:109038057"/>
<feature type="compositionally biased region" description="Low complexity" evidence="10">
    <location>
        <begin position="313"/>
        <end position="329"/>
    </location>
</feature>
<keyword evidence="5 8" id="KW-0805">Transcription regulation</keyword>
<evidence type="ECO:0000256" key="9">
    <source>
        <dbReference type="PROSITE-ProRule" id="PRU00228"/>
    </source>
</evidence>
<keyword evidence="4" id="KW-0862">Zinc</keyword>
<dbReference type="PIRSF" id="PIRSF025024">
    <property type="entry name" value="Transcriptional_adaptor_2"/>
    <property type="match status" value="1"/>
</dbReference>
<dbReference type="InterPro" id="IPR041983">
    <property type="entry name" value="ADA2-like_ZZ"/>
</dbReference>
<dbReference type="CDD" id="cd00167">
    <property type="entry name" value="SANT"/>
    <property type="match status" value="1"/>
</dbReference>
<dbReference type="InterPro" id="IPR016827">
    <property type="entry name" value="Ada2/TADA2"/>
</dbReference>
<dbReference type="PANTHER" id="PTHR12374:SF63">
    <property type="entry name" value="TRANSCRIPTIONAL ADAPTER 2-BETA"/>
    <property type="match status" value="1"/>
</dbReference>
<keyword evidence="6 8" id="KW-0804">Transcription</keyword>
<dbReference type="GO" id="GO:0008270">
    <property type="term" value="F:zinc ion binding"/>
    <property type="evidence" value="ECO:0007669"/>
    <property type="project" value="UniProtKB-KW"/>
</dbReference>
<dbReference type="CDD" id="cd02335">
    <property type="entry name" value="ZZ_ADA2"/>
    <property type="match status" value="1"/>
</dbReference>
<dbReference type="InterPro" id="IPR043145">
    <property type="entry name" value="Znf_ZZ_sf"/>
</dbReference>
<dbReference type="InterPro" id="IPR001005">
    <property type="entry name" value="SANT/Myb"/>
</dbReference>
<dbReference type="AlphaFoldDB" id="A0A9P0F054"/>
<organism evidence="15 16">
    <name type="scientific">Bemisia tabaci</name>
    <name type="common">Sweetpotato whitefly</name>
    <name type="synonym">Aleurodes tabaci</name>
    <dbReference type="NCBI Taxonomy" id="7038"/>
    <lineage>
        <taxon>Eukaryota</taxon>
        <taxon>Metazoa</taxon>
        <taxon>Ecdysozoa</taxon>
        <taxon>Arthropoda</taxon>
        <taxon>Hexapoda</taxon>
        <taxon>Insecta</taxon>
        <taxon>Pterygota</taxon>
        <taxon>Neoptera</taxon>
        <taxon>Paraneoptera</taxon>
        <taxon>Hemiptera</taxon>
        <taxon>Sternorrhyncha</taxon>
        <taxon>Aleyrodoidea</taxon>
        <taxon>Aleyrodidae</taxon>
        <taxon>Aleyrodinae</taxon>
        <taxon>Bemisia</taxon>
    </lineage>
</organism>
<evidence type="ECO:0000256" key="5">
    <source>
        <dbReference type="ARBA" id="ARBA00023015"/>
    </source>
</evidence>
<evidence type="ECO:0000259" key="12">
    <source>
        <dbReference type="PROSITE" id="PS50135"/>
    </source>
</evidence>
<dbReference type="Gene3D" id="3.30.60.90">
    <property type="match status" value="1"/>
</dbReference>
<sequence>MSAKPRACSYCQEEVQGLRVRCTVCPDFKLCLQCFSAGAEIGQHKNDEPYQFVDAGMPCLFGRNKWTPQEEIHLLDATEYYGFGNWEDIANHIETRTPEEAKEEYVHRYLDATLGKMCWAPALRRRPRYRDPIKEEKGALSHASISKMPLLDVSSQEAAQLGYMVLRDDFEKEFDNEAEYLISNLSINHDKDDCLDIALKLTQVDMYTQRLRERARRKRIAKDYMLVSQFFSLMKDRPNVKKKPRETRVLEERTKVLCQFQTAEEHDQLLVNLQREKNLRRRLAELLICRRNGITKFEDCESFYNYRQQHIGSTSPGSSSSVPHPSLSSQKRKERSESFSSTNKSFMPPTGSPTSWRLPAADSNLCALLSAAEEQLCSMLKIPLSQYISTKTLLVADNLGLSFNPSCQHDRAIVDYVNHSGWITSALG</sequence>
<feature type="domain" description="HTH myb-type" evidence="14">
    <location>
        <begin position="63"/>
        <end position="114"/>
    </location>
</feature>
<dbReference type="Gene3D" id="1.10.10.60">
    <property type="entry name" value="Homeodomain-like"/>
    <property type="match status" value="1"/>
</dbReference>
<evidence type="ECO:0000256" key="7">
    <source>
        <dbReference type="ARBA" id="ARBA00023242"/>
    </source>
</evidence>
<protein>
    <recommendedName>
        <fullName evidence="8">Transcriptional adapter</fullName>
    </recommendedName>
</protein>
<evidence type="ECO:0000256" key="3">
    <source>
        <dbReference type="ARBA" id="ARBA00022771"/>
    </source>
</evidence>
<evidence type="ECO:0000259" key="11">
    <source>
        <dbReference type="PROSITE" id="PS50090"/>
    </source>
</evidence>
<dbReference type="EMBL" id="OU963871">
    <property type="protein sequence ID" value="CAH0382754.1"/>
    <property type="molecule type" value="Genomic_DNA"/>
</dbReference>
<feature type="domain" description="SANT" evidence="13">
    <location>
        <begin position="62"/>
        <end position="106"/>
    </location>
</feature>
<dbReference type="InterPro" id="IPR009057">
    <property type="entry name" value="Homeodomain-like_sf"/>
</dbReference>
<dbReference type="InterPro" id="IPR056267">
    <property type="entry name" value="Ada2b_C"/>
</dbReference>
<dbReference type="InterPro" id="IPR017930">
    <property type="entry name" value="Myb_dom"/>
</dbReference>
<evidence type="ECO:0000259" key="14">
    <source>
        <dbReference type="PROSITE" id="PS51294"/>
    </source>
</evidence>
<comment type="subcellular location">
    <subcellularLocation>
        <location evidence="1 8">Nucleus</location>
    </subcellularLocation>
</comment>
<dbReference type="PROSITE" id="PS51293">
    <property type="entry name" value="SANT"/>
    <property type="match status" value="1"/>
</dbReference>
<dbReference type="SMART" id="SM00291">
    <property type="entry name" value="ZnF_ZZ"/>
    <property type="match status" value="1"/>
</dbReference>
<dbReference type="PROSITE" id="PS01357">
    <property type="entry name" value="ZF_ZZ_1"/>
    <property type="match status" value="1"/>
</dbReference>
<keyword evidence="3 9" id="KW-0863">Zinc-finger</keyword>
<dbReference type="GO" id="GO:0005634">
    <property type="term" value="C:nucleus"/>
    <property type="evidence" value="ECO:0007669"/>
    <property type="project" value="UniProtKB-SubCell"/>
</dbReference>
<dbReference type="InterPro" id="IPR000433">
    <property type="entry name" value="Znf_ZZ"/>
</dbReference>
<keyword evidence="2" id="KW-0479">Metal-binding</keyword>
<feature type="domain" description="ZZ-type" evidence="12">
    <location>
        <begin position="3"/>
        <end position="58"/>
    </location>
</feature>
<dbReference type="InterPro" id="IPR017884">
    <property type="entry name" value="SANT_dom"/>
</dbReference>
<evidence type="ECO:0000256" key="4">
    <source>
        <dbReference type="ARBA" id="ARBA00022833"/>
    </source>
</evidence>
<dbReference type="Proteomes" id="UP001152759">
    <property type="component" value="Chromosome 10"/>
</dbReference>
<dbReference type="PROSITE" id="PS50090">
    <property type="entry name" value="MYB_LIKE"/>
    <property type="match status" value="1"/>
</dbReference>
<keyword evidence="16" id="KW-1185">Reference proteome</keyword>
<evidence type="ECO:0000313" key="15">
    <source>
        <dbReference type="EMBL" id="CAH0382754.1"/>
    </source>
</evidence>
<evidence type="ECO:0000259" key="13">
    <source>
        <dbReference type="PROSITE" id="PS51293"/>
    </source>
</evidence>
<dbReference type="PANTHER" id="PTHR12374">
    <property type="entry name" value="TRANSCRIPTIONAL ADAPTOR 2 ADA2 -RELATED"/>
    <property type="match status" value="1"/>
</dbReference>
<dbReference type="SUPFAM" id="SSF46689">
    <property type="entry name" value="Homeodomain-like"/>
    <property type="match status" value="2"/>
</dbReference>
<dbReference type="GO" id="GO:0003713">
    <property type="term" value="F:transcription coactivator activity"/>
    <property type="evidence" value="ECO:0007669"/>
    <property type="project" value="InterPro"/>
</dbReference>
<feature type="region of interest" description="Disordered" evidence="10">
    <location>
        <begin position="313"/>
        <end position="355"/>
    </location>
</feature>
<evidence type="ECO:0000256" key="2">
    <source>
        <dbReference type="ARBA" id="ARBA00022723"/>
    </source>
</evidence>
<dbReference type="GO" id="GO:0006357">
    <property type="term" value="P:regulation of transcription by RNA polymerase II"/>
    <property type="evidence" value="ECO:0007669"/>
    <property type="project" value="InterPro"/>
</dbReference>
<evidence type="ECO:0000256" key="1">
    <source>
        <dbReference type="ARBA" id="ARBA00004123"/>
    </source>
</evidence>
<dbReference type="Pfam" id="PF24533">
    <property type="entry name" value="Tri-helical_Ada2b_C"/>
    <property type="match status" value="1"/>
</dbReference>
<dbReference type="PROSITE" id="PS50135">
    <property type="entry name" value="ZF_ZZ_2"/>
    <property type="match status" value="1"/>
</dbReference>
<evidence type="ECO:0000313" key="16">
    <source>
        <dbReference type="Proteomes" id="UP001152759"/>
    </source>
</evidence>
<dbReference type="SUPFAM" id="SSF57850">
    <property type="entry name" value="RING/U-box"/>
    <property type="match status" value="1"/>
</dbReference>
<dbReference type="Pfam" id="PF25299">
    <property type="entry name" value="ZZ_ADA2"/>
    <property type="match status" value="1"/>
</dbReference>
<dbReference type="OrthoDB" id="270417at2759"/>
<evidence type="ECO:0000256" key="10">
    <source>
        <dbReference type="SAM" id="MobiDB-lite"/>
    </source>
</evidence>
<accession>A0A9P0F054</accession>
<keyword evidence="7 8" id="KW-0539">Nucleus</keyword>
<evidence type="ECO:0000256" key="8">
    <source>
        <dbReference type="PIRNR" id="PIRNR025024"/>
    </source>
</evidence>
<name>A0A9P0F054_BEMTA</name>
<dbReference type="GO" id="GO:0006338">
    <property type="term" value="P:chromatin remodeling"/>
    <property type="evidence" value="ECO:0007669"/>
    <property type="project" value="TreeGrafter"/>
</dbReference>
<feature type="domain" description="Myb-like" evidence="11">
    <location>
        <begin position="63"/>
        <end position="109"/>
    </location>
</feature>
<dbReference type="Pfam" id="PF22941">
    <property type="entry name" value="TADA2A-like_3rd"/>
    <property type="match status" value="1"/>
</dbReference>